<feature type="domain" description="F-box" evidence="3">
    <location>
        <begin position="126"/>
        <end position="175"/>
    </location>
</feature>
<dbReference type="InterPro" id="IPR045464">
    <property type="entry name" value="Hrt3/FBXO9_C"/>
</dbReference>
<dbReference type="PROSITE" id="PS50181">
    <property type="entry name" value="FBOX"/>
    <property type="match status" value="1"/>
</dbReference>
<evidence type="ECO:0000313" key="4">
    <source>
        <dbReference type="EMBL" id="KAJ3262218.1"/>
    </source>
</evidence>
<proteinExistence type="predicted"/>
<dbReference type="GO" id="GO:0019005">
    <property type="term" value="C:SCF ubiquitin ligase complex"/>
    <property type="evidence" value="ECO:0007669"/>
    <property type="project" value="TreeGrafter"/>
</dbReference>
<dbReference type="PANTHER" id="PTHR12874">
    <property type="entry name" value="F-BOX ONLY PROTEIN 48-RELATED"/>
    <property type="match status" value="1"/>
</dbReference>
<comment type="caution">
    <text evidence="4">The sequence shown here is derived from an EMBL/GenBank/DDBJ whole genome shotgun (WGS) entry which is preliminary data.</text>
</comment>
<dbReference type="Proteomes" id="UP001210925">
    <property type="component" value="Unassembled WGS sequence"/>
</dbReference>
<dbReference type="GO" id="GO:0031146">
    <property type="term" value="P:SCF-dependent proteasomal ubiquitin-dependent protein catabolic process"/>
    <property type="evidence" value="ECO:0007669"/>
    <property type="project" value="TreeGrafter"/>
</dbReference>
<keyword evidence="1" id="KW-0833">Ubl conjugation pathway</keyword>
<dbReference type="Pfam" id="PF19270">
    <property type="entry name" value="FBO_C"/>
    <property type="match status" value="1"/>
</dbReference>
<keyword evidence="5" id="KW-1185">Reference proteome</keyword>
<keyword evidence="2" id="KW-0802">TPR repeat</keyword>
<dbReference type="InterPro" id="IPR001810">
    <property type="entry name" value="F-box_dom"/>
</dbReference>
<dbReference type="SUPFAM" id="SSF81383">
    <property type="entry name" value="F-box domain"/>
    <property type="match status" value="1"/>
</dbReference>
<evidence type="ECO:0000259" key="3">
    <source>
        <dbReference type="PROSITE" id="PS50181"/>
    </source>
</evidence>
<dbReference type="InterPro" id="IPR019734">
    <property type="entry name" value="TPR_rpt"/>
</dbReference>
<evidence type="ECO:0000256" key="2">
    <source>
        <dbReference type="PROSITE-ProRule" id="PRU00339"/>
    </source>
</evidence>
<dbReference type="PANTHER" id="PTHR12874:SF9">
    <property type="entry name" value="F-BOX ONLY PROTEIN 48"/>
    <property type="match status" value="1"/>
</dbReference>
<dbReference type="EMBL" id="JADGKB010000002">
    <property type="protein sequence ID" value="KAJ3262218.1"/>
    <property type="molecule type" value="Genomic_DNA"/>
</dbReference>
<gene>
    <name evidence="4" type="ORF">HK103_002631</name>
</gene>
<dbReference type="AlphaFoldDB" id="A0AAD5UMD4"/>
<name>A0AAD5UMD4_9FUNG</name>
<reference evidence="4" key="1">
    <citation type="submission" date="2020-05" db="EMBL/GenBank/DDBJ databases">
        <title>Phylogenomic resolution of chytrid fungi.</title>
        <authorList>
            <person name="Stajich J.E."/>
            <person name="Amses K."/>
            <person name="Simmons R."/>
            <person name="Seto K."/>
            <person name="Myers J."/>
            <person name="Bonds A."/>
            <person name="Quandt C.A."/>
            <person name="Barry K."/>
            <person name="Liu P."/>
            <person name="Grigoriev I."/>
            <person name="Longcore J.E."/>
            <person name="James T.Y."/>
        </authorList>
    </citation>
    <scope>NUCLEOTIDE SEQUENCE</scope>
    <source>
        <strain evidence="4">PLAUS21</strain>
    </source>
</reference>
<evidence type="ECO:0000313" key="5">
    <source>
        <dbReference type="Proteomes" id="UP001210925"/>
    </source>
</evidence>
<dbReference type="InterPro" id="IPR036047">
    <property type="entry name" value="F-box-like_dom_sf"/>
</dbReference>
<protein>
    <recommendedName>
        <fullName evidence="3">F-box domain-containing protein</fullName>
    </recommendedName>
</protein>
<feature type="repeat" description="TPR" evidence="2">
    <location>
        <begin position="37"/>
        <end position="70"/>
    </location>
</feature>
<dbReference type="Gene3D" id="1.20.1280.50">
    <property type="match status" value="1"/>
</dbReference>
<dbReference type="GO" id="GO:0005737">
    <property type="term" value="C:cytoplasm"/>
    <property type="evidence" value="ECO:0007669"/>
    <property type="project" value="TreeGrafter"/>
</dbReference>
<dbReference type="PROSITE" id="PS50005">
    <property type="entry name" value="TPR"/>
    <property type="match status" value="1"/>
</dbReference>
<accession>A0AAD5UMD4</accession>
<evidence type="ECO:0000256" key="1">
    <source>
        <dbReference type="ARBA" id="ARBA00022786"/>
    </source>
</evidence>
<sequence>MNVNNDELEEFRSNWIREVRQRAPQSAPEQVEETEIAMEHFILAADFERNGSMNEAMKHYRIATKLDPDIENKHWKMMSQKIQMELLEPFENLTVNEDEEDEEEEETMQVAVVAEEEINEEEEMEESIFLQIPYEILVLIIKRALQFDIYNYMKLSLTCSWMRETLKDQSIWRHLCISHHFDHSPSTLTGQLSLYRDSWYNMWIKKPRVRYDGCYISRVSYVRRGMSETLSLTHVVHLVTYFRYLRFYPNNHFVLLTSFSEPMEVVQVCSFNSRVSMTNRK</sequence>
<organism evidence="4 5">
    <name type="scientific">Boothiomyces macroporosus</name>
    <dbReference type="NCBI Taxonomy" id="261099"/>
    <lineage>
        <taxon>Eukaryota</taxon>
        <taxon>Fungi</taxon>
        <taxon>Fungi incertae sedis</taxon>
        <taxon>Chytridiomycota</taxon>
        <taxon>Chytridiomycota incertae sedis</taxon>
        <taxon>Chytridiomycetes</taxon>
        <taxon>Rhizophydiales</taxon>
        <taxon>Terramycetaceae</taxon>
        <taxon>Boothiomyces</taxon>
    </lineage>
</organism>